<dbReference type="FunFam" id="3.30.70.1050:FF:000004">
    <property type="entry name" value="Trigger factor"/>
    <property type="match status" value="1"/>
</dbReference>
<dbReference type="EMBL" id="JAVXUP010000172">
    <property type="protein sequence ID" value="KAK3035502.1"/>
    <property type="molecule type" value="Genomic_DNA"/>
</dbReference>
<feature type="non-terminal residue" evidence="9">
    <location>
        <position position="1"/>
    </location>
</feature>
<keyword evidence="6" id="KW-0413">Isomerase</keyword>
<comment type="catalytic activity">
    <reaction evidence="1">
        <text>[protein]-peptidylproline (omega=180) = [protein]-peptidylproline (omega=0)</text>
        <dbReference type="Rhea" id="RHEA:16237"/>
        <dbReference type="Rhea" id="RHEA-COMP:10747"/>
        <dbReference type="Rhea" id="RHEA-COMP:10748"/>
        <dbReference type="ChEBI" id="CHEBI:83833"/>
        <dbReference type="ChEBI" id="CHEBI:83834"/>
        <dbReference type="EC" id="5.2.1.8"/>
    </reaction>
</comment>
<dbReference type="EC" id="5.2.1.8" evidence="3"/>
<organism evidence="9 10">
    <name type="scientific">Escallonia herrerae</name>
    <dbReference type="NCBI Taxonomy" id="1293975"/>
    <lineage>
        <taxon>Eukaryota</taxon>
        <taxon>Viridiplantae</taxon>
        <taxon>Streptophyta</taxon>
        <taxon>Embryophyta</taxon>
        <taxon>Tracheophyta</taxon>
        <taxon>Spermatophyta</taxon>
        <taxon>Magnoliopsida</taxon>
        <taxon>eudicotyledons</taxon>
        <taxon>Gunneridae</taxon>
        <taxon>Pentapetalae</taxon>
        <taxon>asterids</taxon>
        <taxon>campanulids</taxon>
        <taxon>Escalloniales</taxon>
        <taxon>Escalloniaceae</taxon>
        <taxon>Escallonia</taxon>
    </lineage>
</organism>
<dbReference type="Proteomes" id="UP001188597">
    <property type="component" value="Unassembled WGS sequence"/>
</dbReference>
<dbReference type="InterPro" id="IPR008881">
    <property type="entry name" value="Trigger_fac_ribosome-bd_bac"/>
</dbReference>
<keyword evidence="5" id="KW-0143">Chaperone</keyword>
<dbReference type="GO" id="GO:0003755">
    <property type="term" value="F:peptidyl-prolyl cis-trans isomerase activity"/>
    <property type="evidence" value="ECO:0007669"/>
    <property type="project" value="UniProtKB-KW"/>
</dbReference>
<name>A0AA88WWI7_9ASTE</name>
<comment type="function">
    <text evidence="7">Involved in protein export. Acts as a chaperone by maintaining the newly synthesized protein in an open conformation. Functions as a peptidyl-prolyl cis-trans isomerase.</text>
</comment>
<keyword evidence="4" id="KW-0697">Rotamase</keyword>
<keyword evidence="10" id="KW-1185">Reference proteome</keyword>
<evidence type="ECO:0000313" key="10">
    <source>
        <dbReference type="Proteomes" id="UP001188597"/>
    </source>
</evidence>
<dbReference type="AlphaFoldDB" id="A0AA88WWI7"/>
<evidence type="ECO:0000313" key="9">
    <source>
        <dbReference type="EMBL" id="KAK3035502.1"/>
    </source>
</evidence>
<dbReference type="GO" id="GO:0043335">
    <property type="term" value="P:protein unfolding"/>
    <property type="evidence" value="ECO:0007669"/>
    <property type="project" value="TreeGrafter"/>
</dbReference>
<dbReference type="Pfam" id="PF05697">
    <property type="entry name" value="Trigger_N"/>
    <property type="match status" value="1"/>
</dbReference>
<gene>
    <name evidence="9" type="ORF">RJ639_033961</name>
</gene>
<dbReference type="PANTHER" id="PTHR30560:SF4">
    <property type="entry name" value="OS01G0894700 PROTEIN"/>
    <property type="match status" value="1"/>
</dbReference>
<dbReference type="PANTHER" id="PTHR30560">
    <property type="entry name" value="TRIGGER FACTOR CHAPERONE AND PEPTIDYL-PROLYL CIS/TRANS ISOMERASE"/>
    <property type="match status" value="1"/>
</dbReference>
<accession>A0AA88WWI7</accession>
<feature type="domain" description="Trigger factor ribosome-binding bacterial" evidence="8">
    <location>
        <begin position="20"/>
        <end position="151"/>
    </location>
</feature>
<evidence type="ECO:0000256" key="2">
    <source>
        <dbReference type="ARBA" id="ARBA00005464"/>
    </source>
</evidence>
<dbReference type="InterPro" id="IPR005215">
    <property type="entry name" value="Trig_fac"/>
</dbReference>
<comment type="similarity">
    <text evidence="2">Belongs to the FKBP-type PPIase family. Tig subfamily.</text>
</comment>
<evidence type="ECO:0000256" key="1">
    <source>
        <dbReference type="ARBA" id="ARBA00000971"/>
    </source>
</evidence>
<sequence length="166" mass="18395">LEASITDLKDSAITVKDAKTVVESQDDEKIQLRVDLTGKETQVVFEKVLRNLARTAPPVPGFRRQKGGKTCVNRDSLFLCLVMVPTDFLLQMLGEERVTSFVIQEIINSTLGDFENLTVKDNKINTTQTAEELKALFVPGNEFGFNATLELEKTEAEIASSSPSEE</sequence>
<dbReference type="SUPFAM" id="SSF102735">
    <property type="entry name" value="Trigger factor ribosome-binding domain"/>
    <property type="match status" value="1"/>
</dbReference>
<dbReference type="Gene3D" id="3.30.70.1050">
    <property type="entry name" value="Trigger factor ribosome-binding domain"/>
    <property type="match status" value="1"/>
</dbReference>
<reference evidence="9" key="1">
    <citation type="submission" date="2022-12" db="EMBL/GenBank/DDBJ databases">
        <title>Draft genome assemblies for two species of Escallonia (Escalloniales).</title>
        <authorList>
            <person name="Chanderbali A."/>
            <person name="Dervinis C."/>
            <person name="Anghel I."/>
            <person name="Soltis D."/>
            <person name="Soltis P."/>
            <person name="Zapata F."/>
        </authorList>
    </citation>
    <scope>NUCLEOTIDE SEQUENCE</scope>
    <source>
        <strain evidence="9">UCBG64.0493</strain>
        <tissue evidence="9">Leaf</tissue>
    </source>
</reference>
<evidence type="ECO:0000256" key="5">
    <source>
        <dbReference type="ARBA" id="ARBA00023186"/>
    </source>
</evidence>
<evidence type="ECO:0000259" key="8">
    <source>
        <dbReference type="Pfam" id="PF05697"/>
    </source>
</evidence>
<evidence type="ECO:0000256" key="3">
    <source>
        <dbReference type="ARBA" id="ARBA00013194"/>
    </source>
</evidence>
<proteinExistence type="inferred from homology"/>
<evidence type="ECO:0000256" key="7">
    <source>
        <dbReference type="ARBA" id="ARBA00024849"/>
    </source>
</evidence>
<evidence type="ECO:0000256" key="6">
    <source>
        <dbReference type="ARBA" id="ARBA00023235"/>
    </source>
</evidence>
<dbReference type="GO" id="GO:0044183">
    <property type="term" value="F:protein folding chaperone"/>
    <property type="evidence" value="ECO:0007669"/>
    <property type="project" value="TreeGrafter"/>
</dbReference>
<dbReference type="GO" id="GO:0015031">
    <property type="term" value="P:protein transport"/>
    <property type="evidence" value="ECO:0007669"/>
    <property type="project" value="InterPro"/>
</dbReference>
<evidence type="ECO:0000256" key="4">
    <source>
        <dbReference type="ARBA" id="ARBA00023110"/>
    </source>
</evidence>
<dbReference type="GO" id="GO:0043022">
    <property type="term" value="F:ribosome binding"/>
    <property type="evidence" value="ECO:0007669"/>
    <property type="project" value="TreeGrafter"/>
</dbReference>
<dbReference type="InterPro" id="IPR036611">
    <property type="entry name" value="Trigger_fac_ribosome-bd_sf"/>
</dbReference>
<protein>
    <recommendedName>
        <fullName evidence="3">peptidylprolyl isomerase</fullName>
        <ecNumber evidence="3">5.2.1.8</ecNumber>
    </recommendedName>
</protein>
<comment type="caution">
    <text evidence="9">The sequence shown here is derived from an EMBL/GenBank/DDBJ whole genome shotgun (WGS) entry which is preliminary data.</text>
</comment>
<dbReference type="GO" id="GO:0051083">
    <property type="term" value="P:'de novo' cotranslational protein folding"/>
    <property type="evidence" value="ECO:0007669"/>
    <property type="project" value="TreeGrafter"/>
</dbReference>